<name>A0ABN6RDV9_9DEIO</name>
<dbReference type="InterPro" id="IPR056127">
    <property type="entry name" value="DUF7710"/>
</dbReference>
<protein>
    <recommendedName>
        <fullName evidence="1">DUF7710 domain-containing protein</fullName>
    </recommendedName>
</protein>
<accession>A0ABN6RDV9</accession>
<feature type="domain" description="DUF7710" evidence="1">
    <location>
        <begin position="8"/>
        <end position="89"/>
    </location>
</feature>
<reference evidence="2" key="1">
    <citation type="submission" date="2022-07" db="EMBL/GenBank/DDBJ databases">
        <title>Complete Genome Sequence of the Radioresistant Bacterium Deinococcus aetherius ST0316, Isolated from the Air Dust collected in Lower Stratosphere above Japan.</title>
        <authorList>
            <person name="Satoh K."/>
            <person name="Hagiwara K."/>
            <person name="Katsumata K."/>
            <person name="Kubo A."/>
            <person name="Yokobori S."/>
            <person name="Yamagishi A."/>
            <person name="Oono Y."/>
            <person name="Narumi I."/>
        </authorList>
    </citation>
    <scope>NUCLEOTIDE SEQUENCE</scope>
    <source>
        <strain evidence="2">ST0316</strain>
    </source>
</reference>
<evidence type="ECO:0000259" key="1">
    <source>
        <dbReference type="Pfam" id="PF24819"/>
    </source>
</evidence>
<dbReference type="RefSeq" id="WP_264777299.1">
    <property type="nucleotide sequence ID" value="NZ_AP026560.1"/>
</dbReference>
<evidence type="ECO:0000313" key="3">
    <source>
        <dbReference type="Proteomes" id="UP001064971"/>
    </source>
</evidence>
<evidence type="ECO:0000313" key="2">
    <source>
        <dbReference type="EMBL" id="BDP41540.1"/>
    </source>
</evidence>
<dbReference type="Pfam" id="PF24819">
    <property type="entry name" value="DUF7710"/>
    <property type="match status" value="1"/>
</dbReference>
<dbReference type="EMBL" id="AP026560">
    <property type="protein sequence ID" value="BDP41540.1"/>
    <property type="molecule type" value="Genomic_DNA"/>
</dbReference>
<gene>
    <name evidence="2" type="ORF">DAETH_15090</name>
</gene>
<dbReference type="Proteomes" id="UP001064971">
    <property type="component" value="Chromosome"/>
</dbReference>
<sequence>MAEDRAGVWVFMGLGAQHPAAVFTTRERAEAWVGEHGLAGILTWYPLDLSVYDWVVGEGKFKPKPEHGTPKFRARFSSVYQPHHHYENDDPLPFAEEG</sequence>
<proteinExistence type="predicted"/>
<keyword evidence="3" id="KW-1185">Reference proteome</keyword>
<organism evidence="2 3">
    <name type="scientific">Deinococcus aetherius</name>
    <dbReference type="NCBI Taxonomy" id="200252"/>
    <lineage>
        <taxon>Bacteria</taxon>
        <taxon>Thermotogati</taxon>
        <taxon>Deinococcota</taxon>
        <taxon>Deinococci</taxon>
        <taxon>Deinococcales</taxon>
        <taxon>Deinococcaceae</taxon>
        <taxon>Deinococcus</taxon>
    </lineage>
</organism>